<organism evidence="2 3">
    <name type="scientific">Bombyx mandarina</name>
    <name type="common">Wild silk moth</name>
    <name type="synonym">Wild silkworm</name>
    <dbReference type="NCBI Taxonomy" id="7092"/>
    <lineage>
        <taxon>Eukaryota</taxon>
        <taxon>Metazoa</taxon>
        <taxon>Ecdysozoa</taxon>
        <taxon>Arthropoda</taxon>
        <taxon>Hexapoda</taxon>
        <taxon>Insecta</taxon>
        <taxon>Pterygota</taxon>
        <taxon>Neoptera</taxon>
        <taxon>Endopterygota</taxon>
        <taxon>Lepidoptera</taxon>
        <taxon>Glossata</taxon>
        <taxon>Ditrysia</taxon>
        <taxon>Bombycoidea</taxon>
        <taxon>Bombycidae</taxon>
        <taxon>Bombycinae</taxon>
        <taxon>Bombyx</taxon>
    </lineage>
</organism>
<sequence>MPARKRISLEEEYSKPTGITADDIAKLRQWLDTQPHLPKNLTDLDLILIYHKCDRSLQVSKQEIDNQYTLRTLFASFFKDRGLNKEAETFFQTTLVTVLPERSKAGDTIFYGRMLDSDVKKFDFATSIKGVFMALDLWQYEEGTWPGLIFIFDLQGIKMGLLSKLDIQNLQQFAAYFPEALLAKFNGVHFINTPLFMDRMNTLIKAFHKAEFIQKFIVHQNGSNTLEQIIDIDILPKEAGGKFKSLVECQQETLEKIRTNEDYFVEENKKRIVEALRPGKPKTIADFFDSVEGSFKKLEID</sequence>
<evidence type="ECO:0000313" key="3">
    <source>
        <dbReference type="RefSeq" id="XP_028026903.1"/>
    </source>
</evidence>
<dbReference type="GeneID" id="114240528"/>
<feature type="domain" description="CRAL-TRIO" evidence="1">
    <location>
        <begin position="86"/>
        <end position="247"/>
    </location>
</feature>
<dbReference type="SMART" id="SM00516">
    <property type="entry name" value="SEC14"/>
    <property type="match status" value="1"/>
</dbReference>
<keyword evidence="2" id="KW-1185">Reference proteome</keyword>
<name>A0A6J2JC59_BOMMA</name>
<dbReference type="GO" id="GO:0016020">
    <property type="term" value="C:membrane"/>
    <property type="evidence" value="ECO:0007669"/>
    <property type="project" value="TreeGrafter"/>
</dbReference>
<dbReference type="KEGG" id="bman:114240528"/>
<dbReference type="InterPro" id="IPR036865">
    <property type="entry name" value="CRAL-TRIO_dom_sf"/>
</dbReference>
<dbReference type="GO" id="GO:1902936">
    <property type="term" value="F:phosphatidylinositol bisphosphate binding"/>
    <property type="evidence" value="ECO:0007669"/>
    <property type="project" value="TreeGrafter"/>
</dbReference>
<dbReference type="AlphaFoldDB" id="A0A6J2JC59"/>
<dbReference type="Pfam" id="PF00650">
    <property type="entry name" value="CRAL_TRIO"/>
    <property type="match status" value="1"/>
</dbReference>
<protein>
    <submittedName>
        <fullName evidence="3">Clavesin-1-like</fullName>
    </submittedName>
</protein>
<dbReference type="PANTHER" id="PTHR10174">
    <property type="entry name" value="ALPHA-TOCOPHEROL TRANSFER PROTEIN-RELATED"/>
    <property type="match status" value="1"/>
</dbReference>
<evidence type="ECO:0000313" key="2">
    <source>
        <dbReference type="Proteomes" id="UP000504629"/>
    </source>
</evidence>
<reference evidence="3" key="1">
    <citation type="submission" date="2025-08" db="UniProtKB">
        <authorList>
            <consortium name="RefSeq"/>
        </authorList>
    </citation>
    <scope>IDENTIFICATION</scope>
    <source>
        <tissue evidence="3">Silk gland</tissue>
    </source>
</reference>
<dbReference type="OrthoDB" id="6432525at2759"/>
<dbReference type="RefSeq" id="XP_028026903.1">
    <property type="nucleotide sequence ID" value="XM_028171102.1"/>
</dbReference>
<accession>A0A6J2JC59</accession>
<dbReference type="PANTHER" id="PTHR10174:SF213">
    <property type="entry name" value="CRAL-TRIO DOMAIN-CONTAINING PROTEIN"/>
    <property type="match status" value="1"/>
</dbReference>
<gene>
    <name evidence="3" type="primary">LOC114240528</name>
</gene>
<dbReference type="Gene3D" id="3.40.525.10">
    <property type="entry name" value="CRAL-TRIO lipid binding domain"/>
    <property type="match status" value="1"/>
</dbReference>
<evidence type="ECO:0000259" key="1">
    <source>
        <dbReference type="PROSITE" id="PS50191"/>
    </source>
</evidence>
<dbReference type="Proteomes" id="UP000504629">
    <property type="component" value="Unplaced"/>
</dbReference>
<dbReference type="SUPFAM" id="SSF52087">
    <property type="entry name" value="CRAL/TRIO domain"/>
    <property type="match status" value="1"/>
</dbReference>
<dbReference type="CDD" id="cd00170">
    <property type="entry name" value="SEC14"/>
    <property type="match status" value="1"/>
</dbReference>
<dbReference type="InterPro" id="IPR001251">
    <property type="entry name" value="CRAL-TRIO_dom"/>
</dbReference>
<proteinExistence type="predicted"/>
<dbReference type="PROSITE" id="PS50191">
    <property type="entry name" value="CRAL_TRIO"/>
    <property type="match status" value="1"/>
</dbReference>